<evidence type="ECO:0000256" key="1">
    <source>
        <dbReference type="SAM" id="MobiDB-lite"/>
    </source>
</evidence>
<gene>
    <name evidence="2" type="ORF">EYF80_025164</name>
</gene>
<name>A0A4Z2HHB1_9TELE</name>
<feature type="compositionally biased region" description="Basic residues" evidence="1">
    <location>
        <begin position="58"/>
        <end position="71"/>
    </location>
</feature>
<organism evidence="2 3">
    <name type="scientific">Liparis tanakae</name>
    <name type="common">Tanaka's snailfish</name>
    <dbReference type="NCBI Taxonomy" id="230148"/>
    <lineage>
        <taxon>Eukaryota</taxon>
        <taxon>Metazoa</taxon>
        <taxon>Chordata</taxon>
        <taxon>Craniata</taxon>
        <taxon>Vertebrata</taxon>
        <taxon>Euteleostomi</taxon>
        <taxon>Actinopterygii</taxon>
        <taxon>Neopterygii</taxon>
        <taxon>Teleostei</taxon>
        <taxon>Neoteleostei</taxon>
        <taxon>Acanthomorphata</taxon>
        <taxon>Eupercaria</taxon>
        <taxon>Perciformes</taxon>
        <taxon>Cottioidei</taxon>
        <taxon>Cottales</taxon>
        <taxon>Liparidae</taxon>
        <taxon>Liparis</taxon>
    </lineage>
</organism>
<evidence type="ECO:0000313" key="2">
    <source>
        <dbReference type="EMBL" id="TNN64655.1"/>
    </source>
</evidence>
<accession>A0A4Z2HHB1</accession>
<dbReference type="AlphaFoldDB" id="A0A4Z2HHB1"/>
<protein>
    <submittedName>
        <fullName evidence="2">Uncharacterized protein</fullName>
    </submittedName>
</protein>
<reference evidence="2 3" key="1">
    <citation type="submission" date="2019-03" db="EMBL/GenBank/DDBJ databases">
        <title>First draft genome of Liparis tanakae, snailfish: a comprehensive survey of snailfish specific genes.</title>
        <authorList>
            <person name="Kim W."/>
            <person name="Song I."/>
            <person name="Jeong J.-H."/>
            <person name="Kim D."/>
            <person name="Kim S."/>
            <person name="Ryu S."/>
            <person name="Song J.Y."/>
            <person name="Lee S.K."/>
        </authorList>
    </citation>
    <scope>NUCLEOTIDE SEQUENCE [LARGE SCALE GENOMIC DNA]</scope>
    <source>
        <tissue evidence="2">Muscle</tissue>
    </source>
</reference>
<proteinExistence type="predicted"/>
<sequence>MSSHESARTCLRVWMGAATHGFFTNCSAEKHKEPTSAAQSPQSREREKTEEVPVPGRAFRKRALPARRSRGFARPPPRSDQNKREATRVEGFDKKLKLGAWQMMDIRLQMRVN</sequence>
<feature type="region of interest" description="Disordered" evidence="1">
    <location>
        <begin position="28"/>
        <end position="91"/>
    </location>
</feature>
<feature type="compositionally biased region" description="Basic and acidic residues" evidence="1">
    <location>
        <begin position="80"/>
        <end position="91"/>
    </location>
</feature>
<dbReference type="Proteomes" id="UP000314294">
    <property type="component" value="Unassembled WGS sequence"/>
</dbReference>
<comment type="caution">
    <text evidence="2">The sequence shown here is derived from an EMBL/GenBank/DDBJ whole genome shotgun (WGS) entry which is preliminary data.</text>
</comment>
<dbReference type="EMBL" id="SRLO01000249">
    <property type="protein sequence ID" value="TNN64655.1"/>
    <property type="molecule type" value="Genomic_DNA"/>
</dbReference>
<evidence type="ECO:0000313" key="3">
    <source>
        <dbReference type="Proteomes" id="UP000314294"/>
    </source>
</evidence>
<keyword evidence="3" id="KW-1185">Reference proteome</keyword>